<dbReference type="STRING" id="1423781.FD06_GL000637"/>
<feature type="compositionally biased region" description="Polar residues" evidence="2">
    <location>
        <begin position="1030"/>
        <end position="1045"/>
    </location>
</feature>
<feature type="region of interest" description="Disordered" evidence="2">
    <location>
        <begin position="606"/>
        <end position="632"/>
    </location>
</feature>
<feature type="signal peptide" evidence="3">
    <location>
        <begin position="1"/>
        <end position="30"/>
    </location>
</feature>
<evidence type="ECO:0000256" key="3">
    <source>
        <dbReference type="SAM" id="SignalP"/>
    </source>
</evidence>
<sequence length="1524" mass="167281">MGELEMIINKKVKLYGSLLSVLVASTGAMAFAPQAINADSSGNLSGNVSNSTFAIRRVDGLTVGSNTISLYVPGAKNYPGTIYAIGVQRPDQSSYMWWSKGINESNNGTLFTVSFTNPMNQAFVANPLNVGKKMTFVVQFKVNGKQYDSDAYSKPLDSTALMVSKASAKKLLDVLSPLIGDDAVQDGKNDIEDSNTVSGVASATINAIFRSFDKMTDDFNTKVDAMNNLSQSDKDNLKKQFAAKVKAAKDNLNGNNDIAAITNAFNSVKSSYDDLLNQGQKNGDSNLNDQKSKQINALDNDLKDKFDKIDKMSGLSDDLKAAAKQDLQAIHDKAVTNVNNSNNLKDIDSATTGGLNDLDTAFNKISSKHDSIRANKDLYKKTLANKAAALNTQIDNLTNLSETKKAEYKNQINKELSVGTNEIDKATDESKFTGIVSTYSDDMQKLYDGIQKNHDDGLKNEQTAATDSNSQLQKTHDALVKQLDGLGNLSVDDKKALVTKLDAALKKANDNVNNSNNSNQIKNSVNNGIDDMNSIFKDAKTNHDTDLQAYKDKKIDDLNNSANADKKVIDGLTNLTDAEKNTMKATIDAKLNTAIAQLEAANSNAAADSATANGQQDMDSYTNQQKSNHDTGLQKAKNLANQQIDSQGAAIKAQIDGLTNLSDDAKTAAKASVDKQIAAANDAINAANNQSDISKNLADNAKTLNDQFTTLKNNHDQELAAAKVSAIAEVNTKRDNTIKMLEDLTNLSSDAKQKIIDQLNSDATAAEDNINNANNNSGIVTAKNNGIQALENYYKTHKDSHDTALASDKSSAIKDLQDDAQKQIDKVNGMTNLSDLDKKSMVDRINADVDDATLKINQALTTKDAQSESANTQKMIQKYVADKDKIQKDNLRQAKALANKALDAQLKNLQDQVDDLSNLSAGDKSKIKSILAKQVAENQDNINQQNNEKDVDTSYDNQKQLLNNMFNNVKDDHDKTLQKSKDNAIDKLQNEYDSLNDEIDTLTNLSEQQRDDLRNQLTDKFKSAQDKVNQDATDDAINSDTNQSISDMDNIFNNVKSAHDTDLSNDKTSDKSKVDDAVKNAKNIINGLTNLSDETKQSLFNALDDIASETGNMIDSSLTTGDADESMQNAIDNINQYVNDQKQAHDDDLNNVKNDTNDELSNQVHDINLRIGQLTNLSPSQRQLALNTLNSMLVDSKSIINNLGTNKSINDASDISTQKMNDFFNKLKLDHDNGLDNDRKVATDSLNSDLMMLQADVDKLPNLTDAQKQQAKTDFGNILNKYKDMFSNGQTTSDIQGALDNALNEMSNLFKNNNDLNNSQNYYYYGDFNNSGNNDKTNKSNANQSSSNLKIACTNRRINKSNIFMSKPVAIYTGKSVKLYYDPSFKNRLNWKYSDKDSLNLGRPAFIVKRVMYGINGKPVAYYVQNMDYKTYNSNSYKKFGWIRATGNAIRGLYYRNASSKTLVVTSKGGINYYNNASLSGKSGHYKNGKKLHFKKIIKNGITTRILLSNGKYISGNKLLVKVM</sequence>
<feature type="region of interest" description="Disordered" evidence="2">
    <location>
        <begin position="1025"/>
        <end position="1045"/>
    </location>
</feature>
<dbReference type="Pfam" id="PF07564">
    <property type="entry name" value="DUF1542"/>
    <property type="match status" value="4"/>
</dbReference>
<feature type="domain" description="DUF1542" evidence="4">
    <location>
        <begin position="552"/>
        <end position="622"/>
    </location>
</feature>
<evidence type="ECO:0000259" key="5">
    <source>
        <dbReference type="Pfam" id="PF19087"/>
    </source>
</evidence>
<name>A0A0R2AQM9_9LACO</name>
<protein>
    <recommendedName>
        <fullName evidence="8">DUF5776 domain-containing protein</fullName>
    </recommendedName>
</protein>
<feature type="coiled-coil region" evidence="1">
    <location>
        <begin position="978"/>
        <end position="1012"/>
    </location>
</feature>
<accession>A0A0R2AQM9</accession>
<proteinExistence type="predicted"/>
<feature type="domain" description="DUF1542" evidence="4">
    <location>
        <begin position="809"/>
        <end position="881"/>
    </location>
</feature>
<feature type="chain" id="PRO_5038454541" description="DUF5776 domain-containing protein" evidence="3">
    <location>
        <begin position="31"/>
        <end position="1524"/>
    </location>
</feature>
<feature type="compositionally biased region" description="Polar residues" evidence="2">
    <location>
        <begin position="614"/>
        <end position="626"/>
    </location>
</feature>
<feature type="coiled-coil region" evidence="1">
    <location>
        <begin position="380"/>
        <end position="429"/>
    </location>
</feature>
<evidence type="ECO:0008006" key="8">
    <source>
        <dbReference type="Google" id="ProtNLM"/>
    </source>
</evidence>
<feature type="region of interest" description="Disordered" evidence="2">
    <location>
        <begin position="451"/>
        <end position="470"/>
    </location>
</feature>
<evidence type="ECO:0000256" key="2">
    <source>
        <dbReference type="SAM" id="MobiDB-lite"/>
    </source>
</evidence>
<dbReference type="PATRIC" id="fig|1423781.4.peg.651"/>
<dbReference type="InterPro" id="IPR011439">
    <property type="entry name" value="DUF1542"/>
</dbReference>
<organism evidence="6 7">
    <name type="scientific">Apilactobacillus ozensis DSM 23829 = JCM 17196</name>
    <dbReference type="NCBI Taxonomy" id="1423781"/>
    <lineage>
        <taxon>Bacteria</taxon>
        <taxon>Bacillati</taxon>
        <taxon>Bacillota</taxon>
        <taxon>Bacilli</taxon>
        <taxon>Lactobacillales</taxon>
        <taxon>Lactobacillaceae</taxon>
        <taxon>Apilactobacillus</taxon>
    </lineage>
</organism>
<evidence type="ECO:0000313" key="7">
    <source>
        <dbReference type="Proteomes" id="UP000052012"/>
    </source>
</evidence>
<dbReference type="Proteomes" id="UP000052012">
    <property type="component" value="Unassembled WGS sequence"/>
</dbReference>
<evidence type="ECO:0000259" key="4">
    <source>
        <dbReference type="Pfam" id="PF07564"/>
    </source>
</evidence>
<feature type="compositionally biased region" description="Polar residues" evidence="2">
    <location>
        <begin position="460"/>
        <end position="470"/>
    </location>
</feature>
<comment type="caution">
    <text evidence="6">The sequence shown here is derived from an EMBL/GenBank/DDBJ whole genome shotgun (WGS) entry which is preliminary data.</text>
</comment>
<feature type="domain" description="DUF1542" evidence="4">
    <location>
        <begin position="723"/>
        <end position="793"/>
    </location>
</feature>
<dbReference type="InterPro" id="IPR044081">
    <property type="entry name" value="DUF5776"/>
</dbReference>
<feature type="coiled-coil region" evidence="1">
    <location>
        <begin position="491"/>
        <end position="518"/>
    </location>
</feature>
<feature type="coiled-coil region" evidence="1">
    <location>
        <begin position="892"/>
        <end position="948"/>
    </location>
</feature>
<evidence type="ECO:0000313" key="6">
    <source>
        <dbReference type="EMBL" id="KRM69088.1"/>
    </source>
</evidence>
<feature type="coiled-coil region" evidence="1">
    <location>
        <begin position="670"/>
        <end position="714"/>
    </location>
</feature>
<keyword evidence="7" id="KW-1185">Reference proteome</keyword>
<feature type="domain" description="DUF1542" evidence="4">
    <location>
        <begin position="981"/>
        <end position="1054"/>
    </location>
</feature>
<gene>
    <name evidence="6" type="ORF">FD06_GL000637</name>
</gene>
<evidence type="ECO:0000256" key="1">
    <source>
        <dbReference type="SAM" id="Coils"/>
    </source>
</evidence>
<dbReference type="EMBL" id="AYYQ01000008">
    <property type="protein sequence ID" value="KRM69088.1"/>
    <property type="molecule type" value="Genomic_DNA"/>
</dbReference>
<reference evidence="6 7" key="1">
    <citation type="journal article" date="2015" name="Genome Announc.">
        <title>Expanding the biotechnology potential of lactobacilli through comparative genomics of 213 strains and associated genera.</title>
        <authorList>
            <person name="Sun Z."/>
            <person name="Harris H.M."/>
            <person name="McCann A."/>
            <person name="Guo C."/>
            <person name="Argimon S."/>
            <person name="Zhang W."/>
            <person name="Yang X."/>
            <person name="Jeffery I.B."/>
            <person name="Cooney J.C."/>
            <person name="Kagawa T.F."/>
            <person name="Liu W."/>
            <person name="Song Y."/>
            <person name="Salvetti E."/>
            <person name="Wrobel A."/>
            <person name="Rasinkangas P."/>
            <person name="Parkhill J."/>
            <person name="Rea M.C."/>
            <person name="O'Sullivan O."/>
            <person name="Ritari J."/>
            <person name="Douillard F.P."/>
            <person name="Paul Ross R."/>
            <person name="Yang R."/>
            <person name="Briner A.E."/>
            <person name="Felis G.E."/>
            <person name="de Vos W.M."/>
            <person name="Barrangou R."/>
            <person name="Klaenhammer T.R."/>
            <person name="Caufield P.W."/>
            <person name="Cui Y."/>
            <person name="Zhang H."/>
            <person name="O'Toole P.W."/>
        </authorList>
    </citation>
    <scope>NUCLEOTIDE SEQUENCE [LARGE SCALE GENOMIC DNA]</scope>
    <source>
        <strain evidence="6 7">DSM 23829</strain>
    </source>
</reference>
<keyword evidence="1" id="KW-0175">Coiled coil</keyword>
<feature type="domain" description="DUF5776" evidence="5">
    <location>
        <begin position="1454"/>
        <end position="1521"/>
    </location>
</feature>
<keyword evidence="3" id="KW-0732">Signal</keyword>
<dbReference type="Pfam" id="PF19087">
    <property type="entry name" value="DUF5776"/>
    <property type="match status" value="1"/>
</dbReference>